<reference evidence="4 5" key="1">
    <citation type="submission" date="2009-11" db="EMBL/GenBank/DDBJ databases">
        <title>Annotation of Allomyces macrogynus ATCC 38327.</title>
        <authorList>
            <consortium name="The Broad Institute Genome Sequencing Platform"/>
            <person name="Russ C."/>
            <person name="Cuomo C."/>
            <person name="Burger G."/>
            <person name="Gray M.W."/>
            <person name="Holland P.W.H."/>
            <person name="King N."/>
            <person name="Lang F.B.F."/>
            <person name="Roger A.J."/>
            <person name="Ruiz-Trillo I."/>
            <person name="Young S.K."/>
            <person name="Zeng Q."/>
            <person name="Gargeya S."/>
            <person name="Fitzgerald M."/>
            <person name="Haas B."/>
            <person name="Abouelleil A."/>
            <person name="Alvarado L."/>
            <person name="Arachchi H.M."/>
            <person name="Berlin A."/>
            <person name="Chapman S.B."/>
            <person name="Gearin G."/>
            <person name="Goldberg J."/>
            <person name="Griggs A."/>
            <person name="Gujja S."/>
            <person name="Hansen M."/>
            <person name="Heiman D."/>
            <person name="Howarth C."/>
            <person name="Larimer J."/>
            <person name="Lui A."/>
            <person name="MacDonald P.J.P."/>
            <person name="McCowen C."/>
            <person name="Montmayeur A."/>
            <person name="Murphy C."/>
            <person name="Neiman D."/>
            <person name="Pearson M."/>
            <person name="Priest M."/>
            <person name="Roberts A."/>
            <person name="Saif S."/>
            <person name="Shea T."/>
            <person name="Sisk P."/>
            <person name="Stolte C."/>
            <person name="Sykes S."/>
            <person name="Wortman J."/>
            <person name="Nusbaum C."/>
            <person name="Birren B."/>
        </authorList>
    </citation>
    <scope>NUCLEOTIDE SEQUENCE [LARGE SCALE GENOMIC DNA]</scope>
    <source>
        <strain evidence="4 5">ATCC 38327</strain>
    </source>
</reference>
<feature type="region of interest" description="Disordered" evidence="1">
    <location>
        <begin position="67"/>
        <end position="218"/>
    </location>
</feature>
<feature type="chain" id="PRO_5005547488" description="PSP1 C-terminal domain-containing protein" evidence="2">
    <location>
        <begin position="22"/>
        <end position="505"/>
    </location>
</feature>
<dbReference type="PANTHER" id="PTHR43830">
    <property type="entry name" value="PROTEIN PSP1"/>
    <property type="match status" value="1"/>
</dbReference>
<dbReference type="Proteomes" id="UP000054350">
    <property type="component" value="Unassembled WGS sequence"/>
</dbReference>
<organism evidence="4 5">
    <name type="scientific">Allomyces macrogynus (strain ATCC 38327)</name>
    <name type="common">Allomyces javanicus var. macrogynus</name>
    <dbReference type="NCBI Taxonomy" id="578462"/>
    <lineage>
        <taxon>Eukaryota</taxon>
        <taxon>Fungi</taxon>
        <taxon>Fungi incertae sedis</taxon>
        <taxon>Blastocladiomycota</taxon>
        <taxon>Blastocladiomycetes</taxon>
        <taxon>Blastocladiales</taxon>
        <taxon>Blastocladiaceae</taxon>
        <taxon>Allomyces</taxon>
    </lineage>
</organism>
<evidence type="ECO:0000313" key="5">
    <source>
        <dbReference type="Proteomes" id="UP000054350"/>
    </source>
</evidence>
<feature type="signal peptide" evidence="2">
    <location>
        <begin position="1"/>
        <end position="21"/>
    </location>
</feature>
<evidence type="ECO:0000256" key="1">
    <source>
        <dbReference type="SAM" id="MobiDB-lite"/>
    </source>
</evidence>
<dbReference type="PANTHER" id="PTHR43830:SF3">
    <property type="entry name" value="PROTEIN PSP1"/>
    <property type="match status" value="1"/>
</dbReference>
<feature type="compositionally biased region" description="Pro residues" evidence="1">
    <location>
        <begin position="94"/>
        <end position="107"/>
    </location>
</feature>
<dbReference type="InterPro" id="IPR047767">
    <property type="entry name" value="PSP1-like"/>
</dbReference>
<evidence type="ECO:0000259" key="3">
    <source>
        <dbReference type="PROSITE" id="PS51411"/>
    </source>
</evidence>
<dbReference type="VEuPathDB" id="FungiDB:AMAG_17788"/>
<evidence type="ECO:0000256" key="2">
    <source>
        <dbReference type="SAM" id="SignalP"/>
    </source>
</evidence>
<keyword evidence="5" id="KW-1185">Reference proteome</keyword>
<feature type="compositionally biased region" description="Basic and acidic residues" evidence="1">
    <location>
        <begin position="181"/>
        <end position="190"/>
    </location>
</feature>
<feature type="region of interest" description="Disordered" evidence="1">
    <location>
        <begin position="465"/>
        <end position="505"/>
    </location>
</feature>
<dbReference type="AlphaFoldDB" id="A0A0L0RZC5"/>
<feature type="compositionally biased region" description="Basic residues" evidence="1">
    <location>
        <begin position="129"/>
        <end position="141"/>
    </location>
</feature>
<dbReference type="GO" id="GO:0005737">
    <property type="term" value="C:cytoplasm"/>
    <property type="evidence" value="ECO:0007669"/>
    <property type="project" value="TreeGrafter"/>
</dbReference>
<feature type="domain" description="PSP1 C-terminal" evidence="3">
    <location>
        <begin position="312"/>
        <end position="397"/>
    </location>
</feature>
<proteinExistence type="predicted"/>
<dbReference type="InterPro" id="IPR007557">
    <property type="entry name" value="PSP1_C"/>
</dbReference>
<dbReference type="PROSITE" id="PS51411">
    <property type="entry name" value="PSP1_C"/>
    <property type="match status" value="1"/>
</dbReference>
<protein>
    <recommendedName>
        <fullName evidence="3">PSP1 C-terminal domain-containing protein</fullName>
    </recommendedName>
</protein>
<dbReference type="EMBL" id="GG745329">
    <property type="protein sequence ID" value="KNE55480.1"/>
    <property type="molecule type" value="Genomic_DNA"/>
</dbReference>
<dbReference type="Pfam" id="PF04468">
    <property type="entry name" value="PSP1"/>
    <property type="match status" value="1"/>
</dbReference>
<reference evidence="5" key="2">
    <citation type="submission" date="2009-11" db="EMBL/GenBank/DDBJ databases">
        <title>The Genome Sequence of Allomyces macrogynus strain ATCC 38327.</title>
        <authorList>
            <consortium name="The Broad Institute Genome Sequencing Platform"/>
            <person name="Russ C."/>
            <person name="Cuomo C."/>
            <person name="Shea T."/>
            <person name="Young S.K."/>
            <person name="Zeng Q."/>
            <person name="Koehrsen M."/>
            <person name="Haas B."/>
            <person name="Borodovsky M."/>
            <person name="Guigo R."/>
            <person name="Alvarado L."/>
            <person name="Berlin A."/>
            <person name="Borenstein D."/>
            <person name="Chen Z."/>
            <person name="Engels R."/>
            <person name="Freedman E."/>
            <person name="Gellesch M."/>
            <person name="Goldberg J."/>
            <person name="Griggs A."/>
            <person name="Gujja S."/>
            <person name="Heiman D."/>
            <person name="Hepburn T."/>
            <person name="Howarth C."/>
            <person name="Jen D."/>
            <person name="Larson L."/>
            <person name="Lewis B."/>
            <person name="Mehta T."/>
            <person name="Park D."/>
            <person name="Pearson M."/>
            <person name="Roberts A."/>
            <person name="Saif S."/>
            <person name="Shenoy N."/>
            <person name="Sisk P."/>
            <person name="Stolte C."/>
            <person name="Sykes S."/>
            <person name="Walk T."/>
            <person name="White J."/>
            <person name="Yandava C."/>
            <person name="Burger G."/>
            <person name="Gray M.W."/>
            <person name="Holland P.W.H."/>
            <person name="King N."/>
            <person name="Lang F.B.F."/>
            <person name="Roger A.J."/>
            <person name="Ruiz-Trillo I."/>
            <person name="Lander E."/>
            <person name="Nusbaum C."/>
        </authorList>
    </citation>
    <scope>NUCLEOTIDE SEQUENCE [LARGE SCALE GENOMIC DNA]</scope>
    <source>
        <strain evidence="5">ATCC 38327</strain>
    </source>
</reference>
<dbReference type="OrthoDB" id="243127at2759"/>
<feature type="compositionally biased region" description="Low complexity" evidence="1">
    <location>
        <begin position="469"/>
        <end position="496"/>
    </location>
</feature>
<keyword evidence="2" id="KW-0732">Signal</keyword>
<evidence type="ECO:0000313" key="4">
    <source>
        <dbReference type="EMBL" id="KNE55480.1"/>
    </source>
</evidence>
<accession>A0A0L0RZC5</accession>
<sequence length="505" mass="54878">MPPRLRLRLLQLLPPWPPAAAAENMPPVPPVPDVHLYPATTAPPAVPTLSVPTISVSVDEYFDSPNPTLLAPMPPGAASPHHARRRSSVSAALPPMPSPPPPPPVPHLPHAARHHAPSGPAAHASNGRPMHHHQAHHHNQHHASSAGPARGSMHVSPRTPHQQLPSPRTAHHPRPHPRGVSPDRDRDSRAPARGVPAASPNGKKAAQQPSPSHDENVDIGRGIPLHVLAPDHPLYIVEFKAGRSDLFYIAPEDNDGLVITVGDLVIVEADRGKDLGKVIHDQVRPHQIQALQATQSEALRELHRVNREIHPKRIYWLARPQEVALLVAKSQDEAKAMAVCATKVRQRKLPMEVVDAEYQWDRRRLTFYFVADHRIDFRELVRELFKIYKTRIWMMAVDAITKAPMLPPPAERVSADAAAADAFLGVPIAAEPGARRRKSLPLHARPGDEGAVALEMLRVAAARARKHSVSGGSSSPPSPIGNEATLTATTTETLLTRDIGVPADA</sequence>
<dbReference type="NCBIfam" id="NF041131">
    <property type="entry name" value="RicT_YaaT_fam"/>
    <property type="match status" value="1"/>
</dbReference>
<dbReference type="eggNOG" id="KOG4679">
    <property type="taxonomic scope" value="Eukaryota"/>
</dbReference>
<gene>
    <name evidence="4" type="ORF">AMAG_17788</name>
</gene>
<name>A0A0L0RZC5_ALLM3</name>